<feature type="domain" description="Peptidase M16 N-terminal" evidence="2">
    <location>
        <begin position="34"/>
        <end position="173"/>
    </location>
</feature>
<evidence type="ECO:0000256" key="1">
    <source>
        <dbReference type="ARBA" id="ARBA00007261"/>
    </source>
</evidence>
<keyword evidence="5" id="KW-1185">Reference proteome</keyword>
<accession>A0A4U7JHM3</accession>
<dbReference type="SUPFAM" id="SSF63411">
    <property type="entry name" value="LuxS/MPP-like metallohydrolase"/>
    <property type="match status" value="2"/>
</dbReference>
<proteinExistence type="inferred from homology"/>
<dbReference type="InterPro" id="IPR050361">
    <property type="entry name" value="MPP/UQCRC_Complex"/>
</dbReference>
<organism evidence="4 5">
    <name type="scientific">Ruminiclostridium herbifermentans</name>
    <dbReference type="NCBI Taxonomy" id="2488810"/>
    <lineage>
        <taxon>Bacteria</taxon>
        <taxon>Bacillati</taxon>
        <taxon>Bacillota</taxon>
        <taxon>Clostridia</taxon>
        <taxon>Eubacteriales</taxon>
        <taxon>Oscillospiraceae</taxon>
        <taxon>Ruminiclostridium</taxon>
    </lineage>
</organism>
<dbReference type="KEGG" id="rher:EHE19_015055"/>
<gene>
    <name evidence="4" type="ORF">EHE19_015055</name>
</gene>
<dbReference type="Proteomes" id="UP000306409">
    <property type="component" value="Chromosome"/>
</dbReference>
<comment type="similarity">
    <text evidence="1">Belongs to the peptidase M16 family.</text>
</comment>
<dbReference type="PANTHER" id="PTHR11851">
    <property type="entry name" value="METALLOPROTEASE"/>
    <property type="match status" value="1"/>
</dbReference>
<dbReference type="OrthoDB" id="9811314at2"/>
<evidence type="ECO:0000313" key="5">
    <source>
        <dbReference type="Proteomes" id="UP000306409"/>
    </source>
</evidence>
<evidence type="ECO:0000259" key="2">
    <source>
        <dbReference type="Pfam" id="PF00675"/>
    </source>
</evidence>
<protein>
    <submittedName>
        <fullName evidence="4">Insulinase family protein</fullName>
    </submittedName>
</protein>
<dbReference type="Gene3D" id="3.30.830.10">
    <property type="entry name" value="Metalloenzyme, LuxS/M16 peptidase-like"/>
    <property type="match status" value="2"/>
</dbReference>
<dbReference type="AlphaFoldDB" id="A0A4U7JHM3"/>
<evidence type="ECO:0000259" key="3">
    <source>
        <dbReference type="Pfam" id="PF05193"/>
    </source>
</evidence>
<reference evidence="4 5" key="1">
    <citation type="submission" date="2020-09" db="EMBL/GenBank/DDBJ databases">
        <title>Characterization and genome sequencing of Ruminiclostridium sp. nov. MA18.</title>
        <authorList>
            <person name="Rettenmaier R."/>
            <person name="Kowollik M.-L."/>
            <person name="Liebl W."/>
            <person name="Zverlov V."/>
        </authorList>
    </citation>
    <scope>NUCLEOTIDE SEQUENCE [LARGE SCALE GENOMIC DNA]</scope>
    <source>
        <strain evidence="4 5">MA18</strain>
    </source>
</reference>
<evidence type="ECO:0000313" key="4">
    <source>
        <dbReference type="EMBL" id="QNU66185.1"/>
    </source>
</evidence>
<feature type="domain" description="Peptidase M16 C-terminal" evidence="3">
    <location>
        <begin position="181"/>
        <end position="355"/>
    </location>
</feature>
<dbReference type="InterPro" id="IPR011765">
    <property type="entry name" value="Pept_M16_N"/>
</dbReference>
<dbReference type="Pfam" id="PF05193">
    <property type="entry name" value="Peptidase_M16_C"/>
    <property type="match status" value="1"/>
</dbReference>
<name>A0A4U7JHM3_9FIRM</name>
<sequence>MKLKKAGLKVFLRRNDNMGMKVYKNILSNKVRTILTVRPQTDIVAIKIFIKVGSINDGNIYGITHFLEHILFGSSEVYKDVFYEMERYGGVINANTTREYLTLYTVIGQKNVYKVLPLILKLIFDFKPTEDDIEKEKKIILQEIMIYQNSSDAMWDLFALNYWQHNPLRNPIRGYKDCIKNIDQEQIISHYRDYFYPQNIVFSFAGDLDFDELNYFLEVNMAKYELRKGNIQCNAMKEIIKPGRVYVKRDLMLTHVFTAFPIPGFLFPKRHYFKALAKLLGEGSFSRLYKNLRGKNGLVYSVEANVLTFKEEGVFLIYTKCKSEDSKKVIEIIDKEIEIIKEEVVTDMELDFLKSSYSGGIARNFETALSVCSIYGIEEILTGEIVIFEEADKRFSSITVEDLRSTAKNYFSNPRRIVIGNVLEGEEVNGG</sequence>
<dbReference type="EMBL" id="CP061336">
    <property type="protein sequence ID" value="QNU66185.1"/>
    <property type="molecule type" value="Genomic_DNA"/>
</dbReference>
<dbReference type="InterPro" id="IPR011249">
    <property type="entry name" value="Metalloenz_LuxS/M16"/>
</dbReference>
<dbReference type="Pfam" id="PF00675">
    <property type="entry name" value="Peptidase_M16"/>
    <property type="match status" value="1"/>
</dbReference>
<dbReference type="GO" id="GO:0046872">
    <property type="term" value="F:metal ion binding"/>
    <property type="evidence" value="ECO:0007669"/>
    <property type="project" value="InterPro"/>
</dbReference>
<dbReference type="InterPro" id="IPR007863">
    <property type="entry name" value="Peptidase_M16_C"/>
</dbReference>
<dbReference type="RefSeq" id="WP_137696929.1">
    <property type="nucleotide sequence ID" value="NZ_CP061336.1"/>
</dbReference>
<dbReference type="PANTHER" id="PTHR11851:SF49">
    <property type="entry name" value="MITOCHONDRIAL-PROCESSING PEPTIDASE SUBUNIT ALPHA"/>
    <property type="match status" value="1"/>
</dbReference>